<dbReference type="Proteomes" id="UP000238296">
    <property type="component" value="Unassembled WGS sequence"/>
</dbReference>
<dbReference type="Pfam" id="PF00890">
    <property type="entry name" value="FAD_binding_2"/>
    <property type="match status" value="1"/>
</dbReference>
<feature type="domain" description="FAD-dependent oxidoreductase 2 FAD-binding" evidence="5">
    <location>
        <begin position="7"/>
        <end position="106"/>
    </location>
</feature>
<reference evidence="7" key="3">
    <citation type="submission" date="2018-01" db="EMBL/GenBank/DDBJ databases">
        <authorList>
            <person name="Gaut B.S."/>
            <person name="Morton B.R."/>
            <person name="Clegg M.T."/>
            <person name="Duvall M.R."/>
        </authorList>
    </citation>
    <scope>NUCLEOTIDE SEQUENCE</scope>
    <source>
        <strain evidence="7">ATCC BAA-2683</strain>
    </source>
</reference>
<proteinExistence type="predicted"/>
<dbReference type="Proteomes" id="UP000179734">
    <property type="component" value="Unassembled WGS sequence"/>
</dbReference>
<evidence type="ECO:0000313" key="6">
    <source>
        <dbReference type="EMBL" id="OHV05216.1"/>
    </source>
</evidence>
<dbReference type="RefSeq" id="WP_071023530.1">
    <property type="nucleotide sequence ID" value="NZ_MLQM01000021.1"/>
</dbReference>
<organism evidence="6 8">
    <name type="scientific">Mycobacterium talmoniae</name>
    <dbReference type="NCBI Taxonomy" id="1858794"/>
    <lineage>
        <taxon>Bacteria</taxon>
        <taxon>Bacillati</taxon>
        <taxon>Actinomycetota</taxon>
        <taxon>Actinomycetes</taxon>
        <taxon>Mycobacteriales</taxon>
        <taxon>Mycobacteriaceae</taxon>
        <taxon>Mycobacterium</taxon>
    </lineage>
</organism>
<dbReference type="EMBL" id="PPEA01000652">
    <property type="protein sequence ID" value="PQM45350.1"/>
    <property type="molecule type" value="Genomic_DNA"/>
</dbReference>
<dbReference type="AlphaFoldDB" id="A0A1S1NPD8"/>
<dbReference type="Gene3D" id="3.50.50.60">
    <property type="entry name" value="FAD/NAD(P)-binding domain"/>
    <property type="match status" value="1"/>
</dbReference>
<name>A0A1S1NPD8_9MYCO</name>
<evidence type="ECO:0000313" key="9">
    <source>
        <dbReference type="Proteomes" id="UP000238296"/>
    </source>
</evidence>
<accession>A0A1S1NPD8</accession>
<gene>
    <name evidence="6" type="ORF">BKN37_06530</name>
    <name evidence="7" type="ORF">C1Y40_04467</name>
</gene>
<dbReference type="PANTHER" id="PTHR43400:SF10">
    <property type="entry name" value="3-OXOSTEROID 1-DEHYDROGENASE"/>
    <property type="match status" value="1"/>
</dbReference>
<evidence type="ECO:0000256" key="2">
    <source>
        <dbReference type="ARBA" id="ARBA00022630"/>
    </source>
</evidence>
<keyword evidence="2" id="KW-0285">Flavoprotein</keyword>
<reference evidence="6 8" key="1">
    <citation type="submission" date="2016-10" db="EMBL/GenBank/DDBJ databases">
        <title>Genome sequence of Mycobacterium talmonii.</title>
        <authorList>
            <person name="Greninger A.L."/>
            <person name="Elliott B."/>
            <person name="Vasireddy S."/>
            <person name="Vasireddy R."/>
        </authorList>
    </citation>
    <scope>NUCLEOTIDE SEQUENCE [LARGE SCALE GENOMIC DNA]</scope>
    <source>
        <strain evidence="6">MO-5499</strain>
        <strain evidence="8">NE-TNMC-100812</strain>
    </source>
</reference>
<keyword evidence="4 7" id="KW-0560">Oxidoreductase</keyword>
<keyword evidence="8" id="KW-1185">Reference proteome</keyword>
<sequence>MRITDVDAVVVGSGCGGLIAATKLREAGLDPLLIEKTEYVGGTAAWALGGLWFPANPLEPEAGIADSVEDGLAYVEAAVGDQGPATTRARQEAYMRGGQRLIQRLTVYPQDTATLATFLKSNA</sequence>
<dbReference type="EC" id="1.3.99.4" evidence="7"/>
<dbReference type="PANTHER" id="PTHR43400">
    <property type="entry name" value="FUMARATE REDUCTASE"/>
    <property type="match status" value="1"/>
</dbReference>
<evidence type="ECO:0000313" key="7">
    <source>
        <dbReference type="EMBL" id="PQM45350.1"/>
    </source>
</evidence>
<protein>
    <submittedName>
        <fullName evidence="7">3-oxosteroid 1-dehydrogenase</fullName>
        <ecNumber evidence="7">1.3.99.4</ecNumber>
    </submittedName>
</protein>
<evidence type="ECO:0000256" key="4">
    <source>
        <dbReference type="ARBA" id="ARBA00023002"/>
    </source>
</evidence>
<keyword evidence="3" id="KW-0274">FAD</keyword>
<dbReference type="InterPro" id="IPR050315">
    <property type="entry name" value="FAD-oxidoreductase_2"/>
</dbReference>
<evidence type="ECO:0000259" key="5">
    <source>
        <dbReference type="Pfam" id="PF00890"/>
    </source>
</evidence>
<evidence type="ECO:0000256" key="3">
    <source>
        <dbReference type="ARBA" id="ARBA00022827"/>
    </source>
</evidence>
<dbReference type="GO" id="GO:0047571">
    <property type="term" value="F:3-oxosteroid 1-dehydrogenase activity"/>
    <property type="evidence" value="ECO:0007669"/>
    <property type="project" value="UniProtKB-EC"/>
</dbReference>
<comment type="caution">
    <text evidence="6">The sequence shown here is derived from an EMBL/GenBank/DDBJ whole genome shotgun (WGS) entry which is preliminary data.</text>
</comment>
<dbReference type="InterPro" id="IPR003953">
    <property type="entry name" value="FAD-dep_OxRdtase_2_FAD-bd"/>
</dbReference>
<dbReference type="SUPFAM" id="SSF51905">
    <property type="entry name" value="FAD/NAD(P)-binding domain"/>
    <property type="match status" value="1"/>
</dbReference>
<comment type="cofactor">
    <cofactor evidence="1">
        <name>FAD</name>
        <dbReference type="ChEBI" id="CHEBI:57692"/>
    </cofactor>
</comment>
<evidence type="ECO:0000256" key="1">
    <source>
        <dbReference type="ARBA" id="ARBA00001974"/>
    </source>
</evidence>
<evidence type="ECO:0000313" key="8">
    <source>
        <dbReference type="Proteomes" id="UP000179734"/>
    </source>
</evidence>
<reference evidence="7 9" key="2">
    <citation type="journal article" date="2017" name="Int. J. Syst. Evol. Microbiol.">
        <title>Mycobacterium talmoniae sp. nov., a slowly growing mycobacterium isolated from human respiratory samples.</title>
        <authorList>
            <person name="Davidson R.M."/>
            <person name="DeGroote M.A."/>
            <person name="Marola J.L."/>
            <person name="Buss S."/>
            <person name="Jones V."/>
            <person name="McNeil M.R."/>
            <person name="Freifeld A.G."/>
            <person name="Elaine Epperson L."/>
            <person name="Hasan N.A."/>
            <person name="Jackson M."/>
            <person name="Iwen P.C."/>
            <person name="Salfinger M."/>
            <person name="Strong M."/>
        </authorList>
    </citation>
    <scope>NUCLEOTIDE SEQUENCE [LARGE SCALE GENOMIC DNA]</scope>
    <source>
        <strain evidence="7 9">ATCC BAA-2683</strain>
    </source>
</reference>
<dbReference type="InterPro" id="IPR036188">
    <property type="entry name" value="FAD/NAD-bd_sf"/>
</dbReference>
<dbReference type="EMBL" id="MLQM01000021">
    <property type="protein sequence ID" value="OHV05216.1"/>
    <property type="molecule type" value="Genomic_DNA"/>
</dbReference>